<dbReference type="Proteomes" id="UP000828941">
    <property type="component" value="Chromosome 12"/>
</dbReference>
<gene>
    <name evidence="1" type="ORF">L6164_029900</name>
</gene>
<proteinExistence type="predicted"/>
<keyword evidence="2" id="KW-1185">Reference proteome</keyword>
<accession>A0ACB9LAM8</accession>
<sequence length="139" mass="15713">MLRRNARPSSTCSFSWSWNPTYCSVSNAAAPEIDEGKSRDHLFDSIRDLCSSDQIQTFQEMHTDTQVCSALSILHAHGLDETKRRNLFLKSVRDQCRSGQLKNVDNALPLFHSMLKLNPLPSSWDFVLLLGVICEDEGL</sequence>
<protein>
    <submittedName>
        <fullName evidence="1">Uncharacterized protein</fullName>
    </submittedName>
</protein>
<reference evidence="1 2" key="1">
    <citation type="journal article" date="2022" name="DNA Res.">
        <title>Chromosomal-level genome assembly of the orchid tree Bauhinia variegata (Leguminosae; Cercidoideae) supports the allotetraploid origin hypothesis of Bauhinia.</title>
        <authorList>
            <person name="Zhong Y."/>
            <person name="Chen Y."/>
            <person name="Zheng D."/>
            <person name="Pang J."/>
            <person name="Liu Y."/>
            <person name="Luo S."/>
            <person name="Meng S."/>
            <person name="Qian L."/>
            <person name="Wei D."/>
            <person name="Dai S."/>
            <person name="Zhou R."/>
        </authorList>
    </citation>
    <scope>NUCLEOTIDE SEQUENCE [LARGE SCALE GENOMIC DNA]</scope>
    <source>
        <strain evidence="1">BV-YZ2020</strain>
    </source>
</reference>
<evidence type="ECO:0000313" key="2">
    <source>
        <dbReference type="Proteomes" id="UP000828941"/>
    </source>
</evidence>
<name>A0ACB9LAM8_BAUVA</name>
<dbReference type="EMBL" id="CM039437">
    <property type="protein sequence ID" value="KAI4306639.1"/>
    <property type="molecule type" value="Genomic_DNA"/>
</dbReference>
<organism evidence="1 2">
    <name type="scientific">Bauhinia variegata</name>
    <name type="common">Purple orchid tree</name>
    <name type="synonym">Phanera variegata</name>
    <dbReference type="NCBI Taxonomy" id="167791"/>
    <lineage>
        <taxon>Eukaryota</taxon>
        <taxon>Viridiplantae</taxon>
        <taxon>Streptophyta</taxon>
        <taxon>Embryophyta</taxon>
        <taxon>Tracheophyta</taxon>
        <taxon>Spermatophyta</taxon>
        <taxon>Magnoliopsida</taxon>
        <taxon>eudicotyledons</taxon>
        <taxon>Gunneridae</taxon>
        <taxon>Pentapetalae</taxon>
        <taxon>rosids</taxon>
        <taxon>fabids</taxon>
        <taxon>Fabales</taxon>
        <taxon>Fabaceae</taxon>
        <taxon>Cercidoideae</taxon>
        <taxon>Cercideae</taxon>
        <taxon>Bauhiniinae</taxon>
        <taxon>Bauhinia</taxon>
    </lineage>
</organism>
<evidence type="ECO:0000313" key="1">
    <source>
        <dbReference type="EMBL" id="KAI4306639.1"/>
    </source>
</evidence>
<comment type="caution">
    <text evidence="1">The sequence shown here is derived from an EMBL/GenBank/DDBJ whole genome shotgun (WGS) entry which is preliminary data.</text>
</comment>